<proteinExistence type="predicted"/>
<organism evidence="4 5">
    <name type="scientific">Botrytis porri</name>
    <dbReference type="NCBI Taxonomy" id="87229"/>
    <lineage>
        <taxon>Eukaryota</taxon>
        <taxon>Fungi</taxon>
        <taxon>Dikarya</taxon>
        <taxon>Ascomycota</taxon>
        <taxon>Pezizomycotina</taxon>
        <taxon>Leotiomycetes</taxon>
        <taxon>Helotiales</taxon>
        <taxon>Sclerotiniaceae</taxon>
        <taxon>Botrytis</taxon>
    </lineage>
</organism>
<dbReference type="GO" id="GO:0042626">
    <property type="term" value="F:ATPase-coupled transmembrane transporter activity"/>
    <property type="evidence" value="ECO:0007669"/>
    <property type="project" value="TreeGrafter"/>
</dbReference>
<dbReference type="InterPro" id="IPR003593">
    <property type="entry name" value="AAA+_ATPase"/>
</dbReference>
<feature type="domain" description="ABC transporter" evidence="3">
    <location>
        <begin position="2"/>
        <end position="211"/>
    </location>
</feature>
<sequence length="218" mass="24015">MTRKPDQNLAIVGPPGSEKPTIIALLEKLYTINNGSILINLSSLNEIDTGNHRSQTGLVSQDTTLFEGTLRENIFLGVHDLSSIDERLENAAKDANVHDFIISLQKVTIHNVERKVSVSAGGRGNELHLLEHSILLLDEATSALDSLSEKEVLDALNRMLGQITTITVAHRLATIRNADCILVHVKGRIVERGTHLELMELRGTYWAMSQAQALDKDL</sequence>
<accession>A0A4Z1L2U7</accession>
<dbReference type="Gene3D" id="3.40.50.300">
    <property type="entry name" value="P-loop containing nucleotide triphosphate hydrolases"/>
    <property type="match status" value="1"/>
</dbReference>
<dbReference type="SUPFAM" id="SSF52540">
    <property type="entry name" value="P-loop containing nucleoside triphosphate hydrolases"/>
    <property type="match status" value="1"/>
</dbReference>
<dbReference type="InterPro" id="IPR003439">
    <property type="entry name" value="ABC_transporter-like_ATP-bd"/>
</dbReference>
<dbReference type="GO" id="GO:0016020">
    <property type="term" value="C:membrane"/>
    <property type="evidence" value="ECO:0007669"/>
    <property type="project" value="TreeGrafter"/>
</dbReference>
<dbReference type="PANTHER" id="PTHR24221:SF503">
    <property type="entry name" value="MITOCHONDRIAL POTASSIUM CHANNEL ATP-BINDING SUBUNIT"/>
    <property type="match status" value="1"/>
</dbReference>
<evidence type="ECO:0000313" key="5">
    <source>
        <dbReference type="Proteomes" id="UP000297280"/>
    </source>
</evidence>
<dbReference type="InterPro" id="IPR039421">
    <property type="entry name" value="Type_1_exporter"/>
</dbReference>
<dbReference type="InterPro" id="IPR027417">
    <property type="entry name" value="P-loop_NTPase"/>
</dbReference>
<dbReference type="PROSITE" id="PS50893">
    <property type="entry name" value="ABC_TRANSPORTER_2"/>
    <property type="match status" value="1"/>
</dbReference>
<name>A0A4Z1L2U7_9HELO</name>
<keyword evidence="2" id="KW-0067">ATP-binding</keyword>
<dbReference type="EMBL" id="PQXO01000039">
    <property type="protein sequence ID" value="TGO91111.1"/>
    <property type="molecule type" value="Genomic_DNA"/>
</dbReference>
<dbReference type="Pfam" id="PF00005">
    <property type="entry name" value="ABC_tran"/>
    <property type="match status" value="1"/>
</dbReference>
<dbReference type="AlphaFoldDB" id="A0A4Z1L2U7"/>
<evidence type="ECO:0000259" key="3">
    <source>
        <dbReference type="PROSITE" id="PS50893"/>
    </source>
</evidence>
<keyword evidence="1" id="KW-0547">Nucleotide-binding</keyword>
<dbReference type="PANTHER" id="PTHR24221">
    <property type="entry name" value="ATP-BINDING CASSETTE SUB-FAMILY B"/>
    <property type="match status" value="1"/>
</dbReference>
<evidence type="ECO:0000256" key="1">
    <source>
        <dbReference type="ARBA" id="ARBA00022741"/>
    </source>
</evidence>
<keyword evidence="5" id="KW-1185">Reference proteome</keyword>
<comment type="caution">
    <text evidence="4">The sequence shown here is derived from an EMBL/GenBank/DDBJ whole genome shotgun (WGS) entry which is preliminary data.</text>
</comment>
<evidence type="ECO:0000256" key="2">
    <source>
        <dbReference type="ARBA" id="ARBA00022840"/>
    </source>
</evidence>
<protein>
    <recommendedName>
        <fullName evidence="3">ABC transporter domain-containing protein</fullName>
    </recommendedName>
</protein>
<dbReference type="Proteomes" id="UP000297280">
    <property type="component" value="Unassembled WGS sequence"/>
</dbReference>
<dbReference type="STRING" id="87229.A0A4Z1L2U7"/>
<gene>
    <name evidence="4" type="ORF">BPOR_0039g00250</name>
</gene>
<dbReference type="GO" id="GO:0016887">
    <property type="term" value="F:ATP hydrolysis activity"/>
    <property type="evidence" value="ECO:0007669"/>
    <property type="project" value="InterPro"/>
</dbReference>
<reference evidence="4 5" key="1">
    <citation type="submission" date="2017-12" db="EMBL/GenBank/DDBJ databases">
        <title>Comparative genomics of Botrytis spp.</title>
        <authorList>
            <person name="Valero-Jimenez C.A."/>
            <person name="Tapia P."/>
            <person name="Veloso J."/>
            <person name="Silva-Moreno E."/>
            <person name="Staats M."/>
            <person name="Valdes J.H."/>
            <person name="Van Kan J.A.L."/>
        </authorList>
    </citation>
    <scope>NUCLEOTIDE SEQUENCE [LARGE SCALE GENOMIC DNA]</scope>
    <source>
        <strain evidence="4 5">MUCL3349</strain>
    </source>
</reference>
<dbReference type="GO" id="GO:0005524">
    <property type="term" value="F:ATP binding"/>
    <property type="evidence" value="ECO:0007669"/>
    <property type="project" value="UniProtKB-KW"/>
</dbReference>
<dbReference type="SMART" id="SM00382">
    <property type="entry name" value="AAA"/>
    <property type="match status" value="1"/>
</dbReference>
<evidence type="ECO:0000313" key="4">
    <source>
        <dbReference type="EMBL" id="TGO91111.1"/>
    </source>
</evidence>